<feature type="compositionally biased region" description="Polar residues" evidence="1">
    <location>
        <begin position="1"/>
        <end position="20"/>
    </location>
</feature>
<dbReference type="Proteomes" id="UP000283543">
    <property type="component" value="Unassembled WGS sequence"/>
</dbReference>
<feature type="region of interest" description="Disordered" evidence="1">
    <location>
        <begin position="1"/>
        <end position="22"/>
    </location>
</feature>
<evidence type="ECO:0000313" key="13">
    <source>
        <dbReference type="Proteomes" id="UP000286510"/>
    </source>
</evidence>
<evidence type="ECO:0000313" key="12">
    <source>
        <dbReference type="Proteomes" id="UP000283543"/>
    </source>
</evidence>
<dbReference type="EMBL" id="QUTA01006808">
    <property type="protein sequence ID" value="RHY09516.1"/>
    <property type="molecule type" value="Genomic_DNA"/>
</dbReference>
<name>A0A397AR95_APHAT</name>
<dbReference type="SUPFAM" id="SSF48371">
    <property type="entry name" value="ARM repeat"/>
    <property type="match status" value="1"/>
</dbReference>
<sequence length="686" mass="75542">MTFVAQNDRANNNVASSSATRAAPEDAWMQSIKDQPLHDSHQDNASIILPSDFAALFELLRDELEFDVLLQALHACHKFMTSSTEAVALSNFVADDGGERMYVLCALLGHTDFAISVAASTVLVQLVHPPNLVAACDQSAKCCHGADSSYLDTVKANVESTKTLRHLAANLVADSVGVEFVVRQIQSGLDQRSNEEGEKAATPCVLTALTLLAQLTEASRTLAESILPWLGLVCEETLELLTCPEMLAVVGCLAGCLAQDLPALSPDNVGVCFEIVHLLLSEQPPSNWLAPTWSLDNVVVMLCRWETQGTFSAKPTSTIQRLWGFVCKHVEQGHILQYVSPPELILLLQWYQHPRRDGIRPHHRAAPLTMQLIGFLHPRHMDRLVMWLQLAGEDLFTPMQSLVWSLLSWPNLSSESQAALVHSSCLADTIAFHDIAGGQCDRIVSWVRQLLDHGDDVFCSQFAGSNCSFRLLVQGLMESQDEIVLDDALTILSHVAKPRYYRPLQQAKILVALERVMAPPCPPQVQIKAVKCLGLLVGESYAMFHDMFVTTNLFPALLGYMKGDNVKVVRPACKVMYRLVRHPYLEGTPALATAVPVLTALLIASDSIVQSYAKAALLRLLSRSSYCLNEVHCVLANLQQSMDYCEGMALIEVLYDFQVTHQRYSVKKCIATGTACESNAKSQPQE</sequence>
<dbReference type="EMBL" id="QUTE01014364">
    <property type="protein sequence ID" value="RHZ02462.1"/>
    <property type="molecule type" value="Genomic_DNA"/>
</dbReference>
<evidence type="ECO:0000313" key="11">
    <source>
        <dbReference type="Proteomes" id="UP000266643"/>
    </source>
</evidence>
<evidence type="ECO:0000313" key="2">
    <source>
        <dbReference type="EMBL" id="RHY09516.1"/>
    </source>
</evidence>
<evidence type="ECO:0000313" key="3">
    <source>
        <dbReference type="EMBL" id="RHY49276.1"/>
    </source>
</evidence>
<protein>
    <submittedName>
        <fullName evidence="2">Uncharacterized protein</fullName>
    </submittedName>
</protein>
<organism evidence="2 10">
    <name type="scientific">Aphanomyces astaci</name>
    <name type="common">Crayfish plague agent</name>
    <dbReference type="NCBI Taxonomy" id="112090"/>
    <lineage>
        <taxon>Eukaryota</taxon>
        <taxon>Sar</taxon>
        <taxon>Stramenopiles</taxon>
        <taxon>Oomycota</taxon>
        <taxon>Saprolegniomycetes</taxon>
        <taxon>Saprolegniales</taxon>
        <taxon>Verrucalvaceae</taxon>
        <taxon>Aphanomyces</taxon>
    </lineage>
</organism>
<dbReference type="EMBL" id="QUTC01007034">
    <property type="protein sequence ID" value="RHY49276.1"/>
    <property type="molecule type" value="Genomic_DNA"/>
</dbReference>
<dbReference type="Proteomes" id="UP000266239">
    <property type="component" value="Unassembled WGS sequence"/>
</dbReference>
<evidence type="ECO:0000313" key="5">
    <source>
        <dbReference type="EMBL" id="RHY73514.1"/>
    </source>
</evidence>
<dbReference type="InterPro" id="IPR011989">
    <property type="entry name" value="ARM-like"/>
</dbReference>
<dbReference type="Proteomes" id="UP000266643">
    <property type="component" value="Unassembled WGS sequence"/>
</dbReference>
<evidence type="ECO:0000313" key="4">
    <source>
        <dbReference type="EMBL" id="RHY52961.1"/>
    </source>
</evidence>
<evidence type="ECO:0000313" key="9">
    <source>
        <dbReference type="Proteomes" id="UP000266196"/>
    </source>
</evidence>
<dbReference type="Proteomes" id="UP000266196">
    <property type="component" value="Unassembled WGS sequence"/>
</dbReference>
<dbReference type="InterPro" id="IPR016024">
    <property type="entry name" value="ARM-type_fold"/>
</dbReference>
<dbReference type="Proteomes" id="UP000286510">
    <property type="component" value="Unassembled WGS sequence"/>
</dbReference>
<dbReference type="Proteomes" id="UP000265716">
    <property type="component" value="Unassembled WGS sequence"/>
</dbReference>
<dbReference type="AlphaFoldDB" id="A0A397AR95"/>
<dbReference type="Gene3D" id="1.25.10.10">
    <property type="entry name" value="Leucine-rich Repeat Variant"/>
    <property type="match status" value="1"/>
</dbReference>
<gene>
    <name evidence="2" type="ORF">DYB25_009245</name>
    <name evidence="7" type="ORF">DYB26_012783</name>
    <name evidence="4" type="ORF">DYB30_010030</name>
    <name evidence="6" type="ORF">DYB31_013787</name>
    <name evidence="5" type="ORF">DYB34_012430</name>
    <name evidence="3" type="ORF">DYB38_012151</name>
</gene>
<evidence type="ECO:0000313" key="8">
    <source>
        <dbReference type="Proteomes" id="UP000265716"/>
    </source>
</evidence>
<reference evidence="8 9" key="1">
    <citation type="submission" date="2018-08" db="EMBL/GenBank/DDBJ databases">
        <title>Aphanomyces genome sequencing and annotation.</title>
        <authorList>
            <person name="Minardi D."/>
            <person name="Oidtmann B."/>
            <person name="Van Der Giezen M."/>
            <person name="Studholme D.J."/>
        </authorList>
    </citation>
    <scope>NUCLEOTIDE SEQUENCE [LARGE SCALE GENOMIC DNA]</scope>
    <source>
        <strain evidence="6 9">197901</strain>
        <strain evidence="4 11">D2</strain>
        <strain evidence="7 13">FDL457</strain>
        <strain evidence="3 8">SA</strain>
        <strain evidence="5 12">Si</strain>
        <strain evidence="2 10">Yx</strain>
    </source>
</reference>
<evidence type="ECO:0000313" key="10">
    <source>
        <dbReference type="Proteomes" id="UP000266239"/>
    </source>
</evidence>
<dbReference type="EMBL" id="QUTB01002207">
    <property type="protein sequence ID" value="RHY73514.1"/>
    <property type="molecule type" value="Genomic_DNA"/>
</dbReference>
<accession>A0A397AR95</accession>
<comment type="caution">
    <text evidence="2">The sequence shown here is derived from an EMBL/GenBank/DDBJ whole genome shotgun (WGS) entry which is preliminary data.</text>
</comment>
<evidence type="ECO:0000313" key="6">
    <source>
        <dbReference type="EMBL" id="RHZ02462.1"/>
    </source>
</evidence>
<dbReference type="EMBL" id="QUTF01009085">
    <property type="protein sequence ID" value="RHZ38016.1"/>
    <property type="molecule type" value="Genomic_DNA"/>
</dbReference>
<dbReference type="EMBL" id="QUTD01006868">
    <property type="protein sequence ID" value="RHY52961.1"/>
    <property type="molecule type" value="Genomic_DNA"/>
</dbReference>
<proteinExistence type="predicted"/>
<evidence type="ECO:0000256" key="1">
    <source>
        <dbReference type="SAM" id="MobiDB-lite"/>
    </source>
</evidence>
<evidence type="ECO:0000313" key="7">
    <source>
        <dbReference type="EMBL" id="RHZ38016.1"/>
    </source>
</evidence>